<proteinExistence type="inferred from homology"/>
<evidence type="ECO:0008006" key="10">
    <source>
        <dbReference type="Google" id="ProtNLM"/>
    </source>
</evidence>
<sequence length="84" mass="9247">MFCIVAAVAVLLGFICIQGNFAFPFTTVEELEEEMSTDNPDATQEETSVETWMRNLKENGYTGPIRCRYCCGCCALGVCGICCK</sequence>
<evidence type="ECO:0000256" key="5">
    <source>
        <dbReference type="ARBA" id="ARBA00022702"/>
    </source>
</evidence>
<dbReference type="GO" id="GO:0005576">
    <property type="term" value="C:extracellular region"/>
    <property type="evidence" value="ECO:0007669"/>
    <property type="project" value="UniProtKB-SubCell"/>
</dbReference>
<dbReference type="AlphaFoldDB" id="A0A3B5AHY6"/>
<dbReference type="GO" id="GO:0006879">
    <property type="term" value="P:intracellular iron ion homeostasis"/>
    <property type="evidence" value="ECO:0007669"/>
    <property type="project" value="InterPro"/>
</dbReference>
<protein>
    <recommendedName>
        <fullName evidence="10">Hepcidin</fullName>
    </recommendedName>
</protein>
<keyword evidence="6" id="KW-0732">Signal</keyword>
<dbReference type="GO" id="GO:0051537">
    <property type="term" value="F:2 iron, 2 sulfur cluster binding"/>
    <property type="evidence" value="ECO:0007669"/>
    <property type="project" value="InterPro"/>
</dbReference>
<evidence type="ECO:0000256" key="7">
    <source>
        <dbReference type="ARBA" id="ARBA00023022"/>
    </source>
</evidence>
<evidence type="ECO:0000313" key="9">
    <source>
        <dbReference type="Ensembl" id="ENSSPAP00000020041.1"/>
    </source>
</evidence>
<organism evidence="9">
    <name type="scientific">Stegastes partitus</name>
    <name type="common">bicolor damselfish</name>
    <dbReference type="NCBI Taxonomy" id="144197"/>
    <lineage>
        <taxon>Eukaryota</taxon>
        <taxon>Metazoa</taxon>
        <taxon>Chordata</taxon>
        <taxon>Craniata</taxon>
        <taxon>Vertebrata</taxon>
        <taxon>Euteleostomi</taxon>
        <taxon>Actinopterygii</taxon>
        <taxon>Neopterygii</taxon>
        <taxon>Teleostei</taxon>
        <taxon>Neoteleostei</taxon>
        <taxon>Acanthomorphata</taxon>
        <taxon>Ovalentaria</taxon>
        <taxon>Pomacentridae</taxon>
        <taxon>Stegastes</taxon>
    </lineage>
</organism>
<comment type="similarity">
    <text evidence="2">Belongs to the hepcidin family.</text>
</comment>
<keyword evidence="3" id="KW-0964">Secreted</keyword>
<keyword evidence="5" id="KW-0372">Hormone</keyword>
<keyword evidence="8" id="KW-1015">Disulfide bond</keyword>
<evidence type="ECO:0000256" key="3">
    <source>
        <dbReference type="ARBA" id="ARBA00022525"/>
    </source>
</evidence>
<dbReference type="GO" id="GO:0005179">
    <property type="term" value="F:hormone activity"/>
    <property type="evidence" value="ECO:0007669"/>
    <property type="project" value="UniProtKB-KW"/>
</dbReference>
<evidence type="ECO:0000256" key="4">
    <source>
        <dbReference type="ARBA" id="ARBA00022529"/>
    </source>
</evidence>
<keyword evidence="4" id="KW-0929">Antimicrobial</keyword>
<evidence type="ECO:0000256" key="6">
    <source>
        <dbReference type="ARBA" id="ARBA00022729"/>
    </source>
</evidence>
<comment type="subcellular location">
    <subcellularLocation>
        <location evidence="1">Secreted</location>
    </subcellularLocation>
</comment>
<evidence type="ECO:0000256" key="8">
    <source>
        <dbReference type="ARBA" id="ARBA00023157"/>
    </source>
</evidence>
<dbReference type="InterPro" id="IPR006058">
    <property type="entry name" value="2Fe2S_fd_BS"/>
</dbReference>
<keyword evidence="7" id="KW-0044">Antibiotic</keyword>
<dbReference type="GO" id="GO:0042742">
    <property type="term" value="P:defense response to bacterium"/>
    <property type="evidence" value="ECO:0007669"/>
    <property type="project" value="UniProtKB-KW"/>
</dbReference>
<evidence type="ECO:0000256" key="1">
    <source>
        <dbReference type="ARBA" id="ARBA00004613"/>
    </source>
</evidence>
<dbReference type="InterPro" id="IPR010500">
    <property type="entry name" value="Hepcidin"/>
</dbReference>
<name>A0A3B5AHY6_9TELE</name>
<accession>A0A3B5AHY6</accession>
<dbReference type="PANTHER" id="PTHR16877">
    <property type="entry name" value="HEPCIDIN"/>
    <property type="match status" value="1"/>
</dbReference>
<dbReference type="PROSITE" id="PS00197">
    <property type="entry name" value="2FE2S_FER_1"/>
    <property type="match status" value="1"/>
</dbReference>
<reference evidence="9" key="1">
    <citation type="submission" date="2023-09" db="UniProtKB">
        <authorList>
            <consortium name="Ensembl"/>
        </authorList>
    </citation>
    <scope>IDENTIFICATION</scope>
</reference>
<dbReference type="PANTHER" id="PTHR16877:SF0">
    <property type="entry name" value="HEPCIDIN"/>
    <property type="match status" value="1"/>
</dbReference>
<dbReference type="Pfam" id="PF06446">
    <property type="entry name" value="Hepcidin"/>
    <property type="match status" value="1"/>
</dbReference>
<dbReference type="Ensembl" id="ENSSPAT00000020345.1">
    <property type="protein sequence ID" value="ENSSPAP00000020041.1"/>
    <property type="gene ID" value="ENSSPAG00000015088.1"/>
</dbReference>
<dbReference type="GeneTree" id="ENSGT00390000013999"/>
<evidence type="ECO:0000256" key="2">
    <source>
        <dbReference type="ARBA" id="ARBA00008022"/>
    </source>
</evidence>